<dbReference type="Proteomes" id="UP001199106">
    <property type="component" value="Unassembled WGS sequence"/>
</dbReference>
<protein>
    <submittedName>
        <fullName evidence="2">Uncharacterized protein</fullName>
    </submittedName>
</protein>
<comment type="caution">
    <text evidence="2">The sequence shown here is derived from an EMBL/GenBank/DDBJ whole genome shotgun (WGS) entry which is preliminary data.</text>
</comment>
<sequence length="204" mass="23496">MYEYTPLASQQIEQMGEEDRERREVSLERLEAMLMEFDTEERDEIMLDSEDTLDAILSQLQAWIDSRYASSRTSAIATPHPSFAPAVKADRALHFGDASPVYSPMTPYHPISPEMLSVEWSPYRPSSIRSPTSTPMSPYRSMSPGPTSPPRSPPEFSSFWSRPLVYHSSYFHALMANDFHEEHYTHEAQLEQMRRLISNEFTIV</sequence>
<evidence type="ECO:0000313" key="3">
    <source>
        <dbReference type="Proteomes" id="UP001199106"/>
    </source>
</evidence>
<organism evidence="2 3">
    <name type="scientific">Alternaria panax</name>
    <dbReference type="NCBI Taxonomy" id="48097"/>
    <lineage>
        <taxon>Eukaryota</taxon>
        <taxon>Fungi</taxon>
        <taxon>Dikarya</taxon>
        <taxon>Ascomycota</taxon>
        <taxon>Pezizomycotina</taxon>
        <taxon>Dothideomycetes</taxon>
        <taxon>Pleosporomycetidae</taxon>
        <taxon>Pleosporales</taxon>
        <taxon>Pleosporineae</taxon>
        <taxon>Pleosporaceae</taxon>
        <taxon>Alternaria</taxon>
        <taxon>Alternaria sect. Panax</taxon>
    </lineage>
</organism>
<keyword evidence="3" id="KW-1185">Reference proteome</keyword>
<reference evidence="2" key="1">
    <citation type="submission" date="2021-07" db="EMBL/GenBank/DDBJ databases">
        <title>Genome Resource of American Ginseng Black Spot Pathogen Alternaria panax.</title>
        <authorList>
            <person name="Qiu C."/>
            <person name="Wang W."/>
            <person name="Liu Z."/>
        </authorList>
    </citation>
    <scope>NUCLEOTIDE SEQUENCE</scope>
    <source>
        <strain evidence="2">BNCC115425</strain>
    </source>
</reference>
<dbReference type="EMBL" id="JAANER010000005">
    <property type="protein sequence ID" value="KAG9189909.1"/>
    <property type="molecule type" value="Genomic_DNA"/>
</dbReference>
<feature type="region of interest" description="Disordered" evidence="1">
    <location>
        <begin position="1"/>
        <end position="20"/>
    </location>
</feature>
<name>A0AAD4FG41_9PLEO</name>
<proteinExistence type="predicted"/>
<accession>A0AAD4FG41</accession>
<evidence type="ECO:0000313" key="2">
    <source>
        <dbReference type="EMBL" id="KAG9189909.1"/>
    </source>
</evidence>
<feature type="compositionally biased region" description="Low complexity" evidence="1">
    <location>
        <begin position="127"/>
        <end position="145"/>
    </location>
</feature>
<feature type="region of interest" description="Disordered" evidence="1">
    <location>
        <begin position="127"/>
        <end position="154"/>
    </location>
</feature>
<dbReference type="AlphaFoldDB" id="A0AAD4FG41"/>
<evidence type="ECO:0000256" key="1">
    <source>
        <dbReference type="SAM" id="MobiDB-lite"/>
    </source>
</evidence>
<gene>
    <name evidence="2" type="ORF">G6011_06777</name>
</gene>